<organism evidence="1 2">
    <name type="scientific">Oleiharenicola lentus</name>
    <dbReference type="NCBI Taxonomy" id="2508720"/>
    <lineage>
        <taxon>Bacteria</taxon>
        <taxon>Pseudomonadati</taxon>
        <taxon>Verrucomicrobiota</taxon>
        <taxon>Opitutia</taxon>
        <taxon>Opitutales</taxon>
        <taxon>Opitutaceae</taxon>
        <taxon>Oleiharenicola</taxon>
    </lineage>
</organism>
<dbReference type="AlphaFoldDB" id="A0A4Q1C856"/>
<accession>A0A4Q1C856</accession>
<reference evidence="1 2" key="1">
    <citation type="submission" date="2019-01" db="EMBL/GenBank/DDBJ databases">
        <title>Lacunisphaera sp. strain TWA-58.</title>
        <authorList>
            <person name="Chen W.-M."/>
        </authorList>
    </citation>
    <scope>NUCLEOTIDE SEQUENCE [LARGE SCALE GENOMIC DNA]</scope>
    <source>
        <strain evidence="1 2">TWA-58</strain>
    </source>
</reference>
<protein>
    <submittedName>
        <fullName evidence="1">Uncharacterized protein</fullName>
    </submittedName>
</protein>
<dbReference type="RefSeq" id="WP_129046348.1">
    <property type="nucleotide sequence ID" value="NZ_SDHX01000001.1"/>
</dbReference>
<sequence>MSSNIQEAVGRVVMLFQVTERNLTDVLAKLLSARSINERHVFLGALSFGQKVDLYSALVHQRGTKQQWSICRHACRYLLAAEAYRNSIVHSDYSPLFSSRDPDAWLKMKVTIRGGKGLKLIKRVVNAKDIDSACDVMSTTWVYAVSELKDTAKQEKVLVAATRALSL</sequence>
<proteinExistence type="predicted"/>
<name>A0A4Q1C856_9BACT</name>
<evidence type="ECO:0000313" key="1">
    <source>
        <dbReference type="EMBL" id="RXK54982.1"/>
    </source>
</evidence>
<evidence type="ECO:0000313" key="2">
    <source>
        <dbReference type="Proteomes" id="UP000290218"/>
    </source>
</evidence>
<gene>
    <name evidence="1" type="ORF">ESB00_03530</name>
</gene>
<dbReference type="OrthoDB" id="9181518at2"/>
<keyword evidence="2" id="KW-1185">Reference proteome</keyword>
<dbReference type="Proteomes" id="UP000290218">
    <property type="component" value="Unassembled WGS sequence"/>
</dbReference>
<comment type="caution">
    <text evidence="1">The sequence shown here is derived from an EMBL/GenBank/DDBJ whole genome shotgun (WGS) entry which is preliminary data.</text>
</comment>
<dbReference type="EMBL" id="SDHX01000001">
    <property type="protein sequence ID" value="RXK54982.1"/>
    <property type="molecule type" value="Genomic_DNA"/>
</dbReference>